<feature type="region of interest" description="Disordered" evidence="1">
    <location>
        <begin position="629"/>
        <end position="657"/>
    </location>
</feature>
<organism evidence="2 3">
    <name type="scientific">Punica granatum</name>
    <name type="common">Pomegranate</name>
    <dbReference type="NCBI Taxonomy" id="22663"/>
    <lineage>
        <taxon>Eukaryota</taxon>
        <taxon>Viridiplantae</taxon>
        <taxon>Streptophyta</taxon>
        <taxon>Embryophyta</taxon>
        <taxon>Tracheophyta</taxon>
        <taxon>Spermatophyta</taxon>
        <taxon>Magnoliopsida</taxon>
        <taxon>eudicotyledons</taxon>
        <taxon>Gunneridae</taxon>
        <taxon>Pentapetalae</taxon>
        <taxon>rosids</taxon>
        <taxon>malvids</taxon>
        <taxon>Myrtales</taxon>
        <taxon>Lythraceae</taxon>
        <taxon>Punica</taxon>
    </lineage>
</organism>
<protein>
    <submittedName>
        <fullName evidence="2">Uncharacterized protein</fullName>
    </submittedName>
</protein>
<comment type="caution">
    <text evidence="2">The sequence shown here is derived from an EMBL/GenBank/DDBJ whole genome shotgun (WGS) entry which is preliminary data.</text>
</comment>
<gene>
    <name evidence="2" type="ORF">CRG98_022910</name>
</gene>
<dbReference type="PANTHER" id="PTHR33223">
    <property type="entry name" value="CCHC-TYPE DOMAIN-CONTAINING PROTEIN"/>
    <property type="match status" value="1"/>
</dbReference>
<dbReference type="PANTHER" id="PTHR33223:SF8">
    <property type="entry name" value="OS04G0172440 PROTEIN"/>
    <property type="match status" value="1"/>
</dbReference>
<proteinExistence type="predicted"/>
<feature type="region of interest" description="Disordered" evidence="1">
    <location>
        <begin position="1"/>
        <end position="27"/>
    </location>
</feature>
<dbReference type="AlphaFoldDB" id="A0A2I0JKA2"/>
<accession>A0A2I0JKA2</accession>
<dbReference type="EMBL" id="PGOL01001585">
    <property type="protein sequence ID" value="PKI56694.1"/>
    <property type="molecule type" value="Genomic_DNA"/>
</dbReference>
<dbReference type="Proteomes" id="UP000233551">
    <property type="component" value="Unassembled WGS sequence"/>
</dbReference>
<sequence>MAEEQQPAISEHDTQPMPAHSPLPGTHVLPPPIPAIVLVAYSGAPSVHLPHPTAQTPSNFIDPLRFTALEGMVNQLAANINTNMAELIGMLRDQNRASSSYTPPPEHRPTVDSNPVFPPIYVTDSEDVSFSATMYVPAIYPVNDSLPPPPAPTAVHLPPTAFLSTDSVMHTLQPLTIPAQPPIYTVPPPTVPLIIGAQAPASTMDHFSFQTPQPQISFSYPASPPLNIPPSELGMPTQVAPAAPPTNIPPEAETEHERRMRRMEETIRAPQPGTSRLDYGGFNWNLFPSMRLPPKIKSPDFKRYNGTKDPRHHLCHYQSKMLQYWDYEEFAIQTFQDSLMGATLDWFMTLKPVDIPPSELGMPTQVALAAPPTNIPPEAETEWERRMRRMEETIRALQPGTSRLDYGGFNWNLFPSMRLPPKIKSPDFKRYNGTKDPRHHLCHYQSKMLQYWDYEEFAIQTFQDSLMGATLDWFMTLKPVDIPPSELGMPTQVALAAPPTNIPPEAETEWERRMRRMEETIRALQPGTSRLDYGGFNWNLFPSMRFCVETPLTLLELSTMAMKENQAFEAYASEWRGKAAKHVPPISEIQQLQLFHSTLKGVYYSHLLSHASSYFELIEAGKKLDMGNKLGRIEGPTKKKEEETPKKHPTGTSKKTKDITTYAHLVHYPPPYQAQQAYHSIPPLVIQPQPPQQHAPVQGRAPASRPVQSVQRTPAPQVQQNNAVPPCQCKQYTPLPASLSHIYWQLIAGNWIRSEAPHPNFDPTKLQEKIQEMIEAKQISFNEVKPPNVRANPLPDHGSSLGPTINMISVGAIGEEEDAQETPVPFVIEYVPAKIAVVSVPFVIQVPTKEPYQNSRVPWNYTGYVAKVSTPFWLTNSNDIISNDPSRNLSRIQKNNLTE</sequence>
<evidence type="ECO:0000313" key="3">
    <source>
        <dbReference type="Proteomes" id="UP000233551"/>
    </source>
</evidence>
<reference evidence="2 3" key="1">
    <citation type="submission" date="2017-11" db="EMBL/GenBank/DDBJ databases">
        <title>De-novo sequencing of pomegranate (Punica granatum L.) genome.</title>
        <authorList>
            <person name="Akparov Z."/>
            <person name="Amiraslanov A."/>
            <person name="Hajiyeva S."/>
            <person name="Abbasov M."/>
            <person name="Kaur K."/>
            <person name="Hamwieh A."/>
            <person name="Solovyev V."/>
            <person name="Salamov A."/>
            <person name="Braich B."/>
            <person name="Kosarev P."/>
            <person name="Mahmoud A."/>
            <person name="Hajiyev E."/>
            <person name="Babayeva S."/>
            <person name="Izzatullayeva V."/>
            <person name="Mammadov A."/>
            <person name="Mammadov A."/>
            <person name="Sharifova S."/>
            <person name="Ojaghi J."/>
            <person name="Eynullazada K."/>
            <person name="Bayramov B."/>
            <person name="Abdulazimova A."/>
            <person name="Shahmuradov I."/>
        </authorList>
    </citation>
    <scope>NUCLEOTIDE SEQUENCE [LARGE SCALE GENOMIC DNA]</scope>
    <source>
        <strain evidence="3">cv. AG2017</strain>
        <tissue evidence="2">Leaf</tissue>
    </source>
</reference>
<evidence type="ECO:0000313" key="2">
    <source>
        <dbReference type="EMBL" id="PKI56694.1"/>
    </source>
</evidence>
<keyword evidence="3" id="KW-1185">Reference proteome</keyword>
<feature type="region of interest" description="Disordered" evidence="1">
    <location>
        <begin position="96"/>
        <end position="116"/>
    </location>
</feature>
<evidence type="ECO:0000256" key="1">
    <source>
        <dbReference type="SAM" id="MobiDB-lite"/>
    </source>
</evidence>
<feature type="region of interest" description="Disordered" evidence="1">
    <location>
        <begin position="685"/>
        <end position="705"/>
    </location>
</feature>
<name>A0A2I0JKA2_PUNGR</name>
<feature type="compositionally biased region" description="Basic and acidic residues" evidence="1">
    <location>
        <begin position="629"/>
        <end position="646"/>
    </location>
</feature>